<name>A0A5N5ZYH6_9ACTN</name>
<dbReference type="EMBL" id="VDLY02000020">
    <property type="protein sequence ID" value="KAB8161325.1"/>
    <property type="molecule type" value="Genomic_DNA"/>
</dbReference>
<organism evidence="1 2">
    <name type="scientific">Streptomyces mimosae</name>
    <dbReference type="NCBI Taxonomy" id="2586635"/>
    <lineage>
        <taxon>Bacteria</taxon>
        <taxon>Bacillati</taxon>
        <taxon>Actinomycetota</taxon>
        <taxon>Actinomycetes</taxon>
        <taxon>Kitasatosporales</taxon>
        <taxon>Streptomycetaceae</taxon>
        <taxon>Streptomyces</taxon>
    </lineage>
</organism>
<gene>
    <name evidence="1" type="ORF">FH607_026225</name>
</gene>
<protein>
    <submittedName>
        <fullName evidence="1">Uncharacterized protein</fullName>
    </submittedName>
</protein>
<dbReference type="RefSeq" id="WP_139673560.1">
    <property type="nucleotide sequence ID" value="NZ_VDLY02000020.1"/>
</dbReference>
<evidence type="ECO:0000313" key="1">
    <source>
        <dbReference type="EMBL" id="KAB8161325.1"/>
    </source>
</evidence>
<dbReference type="AlphaFoldDB" id="A0A5N5ZYH6"/>
<accession>A0A5N5ZYH6</accession>
<proteinExistence type="predicted"/>
<reference evidence="1" key="1">
    <citation type="submission" date="2019-10" db="EMBL/GenBank/DDBJ databases">
        <title>Nonomuraea sp. nov., isolated from Phyllanthus amarus.</title>
        <authorList>
            <person name="Klykleung N."/>
            <person name="Tanasupawat S."/>
        </authorList>
    </citation>
    <scope>NUCLEOTIDE SEQUENCE [LARGE SCALE GENOMIC DNA]</scope>
    <source>
        <strain evidence="1">3MP-10</strain>
    </source>
</reference>
<dbReference type="OrthoDB" id="4317663at2"/>
<keyword evidence="2" id="KW-1185">Reference proteome</keyword>
<sequence>MSRPAASVPAEGGPLPAVCGHTHLFRGARVRVQGVADPAGFAARPRPLELELVFSDGVVLTVELLVAEDRGAVLSVPAYTTEAGAGLPQRTWPVREFTVRDADVELLLDARLD</sequence>
<evidence type="ECO:0000313" key="2">
    <source>
        <dbReference type="Proteomes" id="UP000314251"/>
    </source>
</evidence>
<dbReference type="Proteomes" id="UP000314251">
    <property type="component" value="Unassembled WGS sequence"/>
</dbReference>
<comment type="caution">
    <text evidence="1">The sequence shown here is derived from an EMBL/GenBank/DDBJ whole genome shotgun (WGS) entry which is preliminary data.</text>
</comment>